<sequence>MGSKNSKQQSSQAGTPLPYSPGIGQRLYWWLCGDLPRSLLPSRGESGRGPRYSSIEEEAAAAKRGEVVPMRYNEGDNTRDDDEEEVGFPVRPQVPIRNLTFKIAVDFSWFLKEKGGLEGLYYSPERHKKLDLYAYHVWGVVPGWQGYTPGPGPRFPTCFGILWELVPVDVGPQGLGEGDERALLLHAGQQAYQDLHGETLVWHFNPTLAFEPGILKADKLGQQPLPGMKSCITGRD</sequence>
<keyword evidence="4" id="KW-0945">Host-virus interaction</keyword>
<dbReference type="SUPFAM" id="SSF55671">
    <property type="entry name" value="Regulatory factor Nef"/>
    <property type="match status" value="1"/>
</dbReference>
<dbReference type="InterPro" id="IPR001558">
    <property type="entry name" value="HIV_Nef"/>
</dbReference>
<evidence type="ECO:0000256" key="7">
    <source>
        <dbReference type="ARBA" id="ARBA00023026"/>
    </source>
</evidence>
<dbReference type="GO" id="GO:0005525">
    <property type="term" value="F:GTP binding"/>
    <property type="evidence" value="ECO:0007669"/>
    <property type="project" value="InterPro"/>
</dbReference>
<evidence type="ECO:0000256" key="8">
    <source>
        <dbReference type="ARBA" id="ARBA00023136"/>
    </source>
</evidence>
<feature type="region of interest" description="Disordered" evidence="12">
    <location>
        <begin position="1"/>
        <end position="20"/>
    </location>
</feature>
<evidence type="ECO:0000256" key="9">
    <source>
        <dbReference type="ARBA" id="ARBA00023280"/>
    </source>
</evidence>
<keyword evidence="5 11" id="KW-0519">Myristate</keyword>
<evidence type="ECO:0000256" key="3">
    <source>
        <dbReference type="ARBA" id="ARBA00022511"/>
    </source>
</evidence>
<keyword evidence="10 11" id="KW-0449">Lipoprotein</keyword>
<keyword evidence="7 11" id="KW-0843">Virulence</keyword>
<evidence type="ECO:0000256" key="10">
    <source>
        <dbReference type="ARBA" id="ARBA00023288"/>
    </source>
</evidence>
<protein>
    <recommendedName>
        <fullName evidence="2 11">Protein Nef</fullName>
    </recommendedName>
</protein>
<organism evidence="13">
    <name type="scientific">Simian immunodeficiency virus</name>
    <name type="common">SIV</name>
    <dbReference type="NCBI Taxonomy" id="11723"/>
    <lineage>
        <taxon>Viruses</taxon>
        <taxon>Riboviria</taxon>
        <taxon>Pararnavirae</taxon>
        <taxon>Artverviricota</taxon>
        <taxon>Revtraviricetes</taxon>
        <taxon>Ortervirales</taxon>
        <taxon>Retroviridae</taxon>
        <taxon>Orthoretrovirinae</taxon>
        <taxon>Lentivirus</taxon>
        <taxon>Lentivirus simimdef</taxon>
    </lineage>
</organism>
<evidence type="ECO:0000256" key="11">
    <source>
        <dbReference type="RuleBase" id="RU000344"/>
    </source>
</evidence>
<evidence type="ECO:0000256" key="6">
    <source>
        <dbReference type="ARBA" id="ARBA00022870"/>
    </source>
</evidence>
<organismHost>
    <name type="scientific">Pan troglodytes</name>
    <name type="common">Chimpanzee</name>
    <dbReference type="NCBI Taxonomy" id="9598"/>
</organismHost>
<dbReference type="InterPro" id="IPR027481">
    <property type="entry name" value="HIV-1_Nef_core_sf"/>
</dbReference>
<reference evidence="13" key="1">
    <citation type="journal article" date="2014" name="Retrovirology">
        <title>Discovery and full genome characterization of a new SIV lineage infecting red-tailed guenons (Cercopithecus ascanius schmidti) in Kibale National Park, Uganda.</title>
        <authorList>
            <person name="Lauck M."/>
            <person name="Switzer W.M."/>
            <person name="Sibley S.D."/>
            <person name="Hyeroba D."/>
            <person name="Tumukunde A."/>
            <person name="Weny G."/>
            <person name="Shankar A."/>
            <person name="Greene J.M."/>
            <person name="Ericsen A.J."/>
            <person name="Zheng H."/>
            <person name="Ting N."/>
            <person name="Chapman C.A."/>
            <person name="Friedrich T.C."/>
            <person name="Goldberg T.L."/>
            <person name="O'Connor D.H."/>
        </authorList>
    </citation>
    <scope>NUCLEOTIDE SEQUENCE</scope>
    <source>
        <strain evidence="13">RT11</strain>
    </source>
</reference>
<dbReference type="Pfam" id="PF00469">
    <property type="entry name" value="F-protein"/>
    <property type="match status" value="1"/>
</dbReference>
<dbReference type="Gene3D" id="3.30.62.10">
    <property type="entry name" value="Nef Regulatory Factor"/>
    <property type="match status" value="1"/>
</dbReference>
<keyword evidence="9 11" id="KW-0899">Viral immunoevasion</keyword>
<feature type="compositionally biased region" description="Polar residues" evidence="12">
    <location>
        <begin position="1"/>
        <end position="14"/>
    </location>
</feature>
<organismHost>
    <name type="scientific">Cercopithecidae</name>
    <name type="common">Old World monkeys</name>
    <dbReference type="NCBI Taxonomy" id="9527"/>
</organismHost>
<dbReference type="EMBL" id="KJ461714">
    <property type="protein sequence ID" value="AIG51569.1"/>
    <property type="molecule type" value="Genomic_RNA"/>
</dbReference>
<keyword evidence="6" id="KW-1043">Host membrane</keyword>
<keyword evidence="3" id="KW-1032">Host cell membrane</keyword>
<evidence type="ECO:0000256" key="12">
    <source>
        <dbReference type="SAM" id="MobiDB-lite"/>
    </source>
</evidence>
<proteinExistence type="inferred from homology"/>
<keyword evidence="8" id="KW-0472">Membrane</keyword>
<accession>A0A075T504</accession>
<evidence type="ECO:0000313" key="13">
    <source>
        <dbReference type="EMBL" id="AIG51569.1"/>
    </source>
</evidence>
<evidence type="ECO:0000256" key="1">
    <source>
        <dbReference type="ARBA" id="ARBA00006933"/>
    </source>
</evidence>
<evidence type="ECO:0000256" key="4">
    <source>
        <dbReference type="ARBA" id="ARBA00022581"/>
    </source>
</evidence>
<evidence type="ECO:0000256" key="2">
    <source>
        <dbReference type="ARBA" id="ARBA00013526"/>
    </source>
</evidence>
<comment type="similarity">
    <text evidence="1 11">Belongs to the lentivirus primate group Nef protein family.</text>
</comment>
<name>A0A075T504_SIV</name>
<evidence type="ECO:0000256" key="5">
    <source>
        <dbReference type="ARBA" id="ARBA00022707"/>
    </source>
</evidence>